<dbReference type="Pfam" id="PF16258">
    <property type="entry name" value="DUF4912"/>
    <property type="match status" value="1"/>
</dbReference>
<dbReference type="InterPro" id="IPR032585">
    <property type="entry name" value="DUF4912"/>
</dbReference>
<protein>
    <submittedName>
        <fullName evidence="2">DUF4912 domain-containing protein</fullName>
    </submittedName>
</protein>
<dbReference type="OrthoDB" id="417618at2"/>
<feature type="compositionally biased region" description="Basic and acidic residues" evidence="1">
    <location>
        <begin position="132"/>
        <end position="141"/>
    </location>
</feature>
<evidence type="ECO:0000313" key="3">
    <source>
        <dbReference type="Proteomes" id="UP000321412"/>
    </source>
</evidence>
<evidence type="ECO:0000313" key="2">
    <source>
        <dbReference type="EMBL" id="TXD36220.1"/>
    </source>
</evidence>
<name>A0A5C6X7J2_9DELT</name>
<sequence length="176" mass="19773">MGSEQQPYAGYGMSQRGETQLVLLWRDPEVGYVYWELAGEVRPREAWARLMRLRSDREWEELERWRIDEALSGRFVRVDQGRASYRAELGVVGSDGSFEVRVSSEVSEAPGRSPGEAAPRFVRVMLSEKRGLSWEPTEHTHPSLGRFLPGEGERPSSAAFAKAQKDSGVRSSEGDA</sequence>
<feature type="region of interest" description="Disordered" evidence="1">
    <location>
        <begin position="132"/>
        <end position="176"/>
    </location>
</feature>
<dbReference type="EMBL" id="VOSM01000006">
    <property type="protein sequence ID" value="TXD36220.1"/>
    <property type="molecule type" value="Genomic_DNA"/>
</dbReference>
<organism evidence="2 3">
    <name type="scientific">Lujinxingia vulgaris</name>
    <dbReference type="NCBI Taxonomy" id="2600176"/>
    <lineage>
        <taxon>Bacteria</taxon>
        <taxon>Deltaproteobacteria</taxon>
        <taxon>Bradymonadales</taxon>
        <taxon>Lujinxingiaceae</taxon>
        <taxon>Lujinxingia</taxon>
    </lineage>
</organism>
<evidence type="ECO:0000256" key="1">
    <source>
        <dbReference type="SAM" id="MobiDB-lite"/>
    </source>
</evidence>
<dbReference type="Proteomes" id="UP000321412">
    <property type="component" value="Unassembled WGS sequence"/>
</dbReference>
<accession>A0A5C6X7J2</accession>
<comment type="caution">
    <text evidence="2">The sequence shown here is derived from an EMBL/GenBank/DDBJ whole genome shotgun (WGS) entry which is preliminary data.</text>
</comment>
<dbReference type="AlphaFoldDB" id="A0A5C6X7J2"/>
<keyword evidence="3" id="KW-1185">Reference proteome</keyword>
<proteinExistence type="predicted"/>
<gene>
    <name evidence="2" type="ORF">FRC98_13940</name>
</gene>
<reference evidence="2 3" key="1">
    <citation type="submission" date="2019-08" db="EMBL/GenBank/DDBJ databases">
        <title>Bradymonadales sp. TMQ4.</title>
        <authorList>
            <person name="Liang Q."/>
        </authorList>
    </citation>
    <scope>NUCLEOTIDE SEQUENCE [LARGE SCALE GENOMIC DNA]</scope>
    <source>
        <strain evidence="2 3">TMQ4</strain>
    </source>
</reference>